<evidence type="ECO:0000313" key="11">
    <source>
        <dbReference type="EMBL" id="KAG0581604.1"/>
    </source>
</evidence>
<dbReference type="AlphaFoldDB" id="A0A8T0IFJ5"/>
<dbReference type="EC" id="3.1.1.11" evidence="3"/>
<dbReference type="InterPro" id="IPR000070">
    <property type="entry name" value="Pectinesterase_cat"/>
</dbReference>
<dbReference type="GO" id="GO:0042545">
    <property type="term" value="P:cell wall modification"/>
    <property type="evidence" value="ECO:0007669"/>
    <property type="project" value="InterPro"/>
</dbReference>
<dbReference type="Proteomes" id="UP000822688">
    <property type="component" value="Chromosome 4"/>
</dbReference>
<comment type="caution">
    <text evidence="12">The sequence shown here is derived from an EMBL/GenBank/DDBJ whole genome shotgun (WGS) entry which is preliminary data.</text>
</comment>
<evidence type="ECO:0000256" key="3">
    <source>
        <dbReference type="ARBA" id="ARBA00013229"/>
    </source>
</evidence>
<comment type="catalytic activity">
    <reaction evidence="7">
        <text>[(1-&gt;4)-alpha-D-galacturonosyl methyl ester](n) + n H2O = [(1-&gt;4)-alpha-D-galacturonosyl](n) + n methanol + n H(+)</text>
        <dbReference type="Rhea" id="RHEA:22380"/>
        <dbReference type="Rhea" id="RHEA-COMP:14570"/>
        <dbReference type="Rhea" id="RHEA-COMP:14573"/>
        <dbReference type="ChEBI" id="CHEBI:15377"/>
        <dbReference type="ChEBI" id="CHEBI:15378"/>
        <dbReference type="ChEBI" id="CHEBI:17790"/>
        <dbReference type="ChEBI" id="CHEBI:140522"/>
        <dbReference type="ChEBI" id="CHEBI:140523"/>
        <dbReference type="EC" id="3.1.1.11"/>
    </reaction>
</comment>
<sequence length="406" mass="45524">MADTRSWTWRAFAPMQFVYLLVSFLAVSNTAALEPEGGTSYNHTDDEPQRRTFSTSHAHKSLEVFTAHLPSRSAWSTRSRQLRSQAPAASGDHARQLAWRSIFKNVSDYYDRGIVLVVGADATAEFTSIQDAIDQVPEFNTKRVTIYVKSGIYEEKVIIPASKPYVTLQGEGRNRTIISWHDTAAAAGTLMSASVIVESDHFIARDISFKNTAHAPVPNITNMQAAAIRISGDKAFLLRCNFYSHQDTLYDHQGRHYYFRCFIQGSEDFVFGAARSLFQRCVLHSIAHGDGGALVAQGKNFPGSIRMPSGFSFLQCHIKGTGMPYLGRAWGQYSTVVYSRCQIDANIRPVGWYDWGLREREWTAYLGQFKCTGRGANSTGRVSWSRELTPEEARPFQSVQFVDGPW</sequence>
<organism evidence="12 13">
    <name type="scientific">Ceratodon purpureus</name>
    <name type="common">Fire moss</name>
    <name type="synonym">Dicranum purpureum</name>
    <dbReference type="NCBI Taxonomy" id="3225"/>
    <lineage>
        <taxon>Eukaryota</taxon>
        <taxon>Viridiplantae</taxon>
        <taxon>Streptophyta</taxon>
        <taxon>Embryophyta</taxon>
        <taxon>Bryophyta</taxon>
        <taxon>Bryophytina</taxon>
        <taxon>Bryopsida</taxon>
        <taxon>Dicranidae</taxon>
        <taxon>Pseudoditrichales</taxon>
        <taxon>Ditrichaceae</taxon>
        <taxon>Ceratodon</taxon>
    </lineage>
</organism>
<evidence type="ECO:0000256" key="9">
    <source>
        <dbReference type="SAM" id="SignalP"/>
    </source>
</evidence>
<keyword evidence="9" id="KW-0732">Signal</keyword>
<keyword evidence="4" id="KW-0378">Hydrolase</keyword>
<keyword evidence="6" id="KW-0325">Glycoprotein</keyword>
<name>A0A8T0IFJ5_CERPU</name>
<dbReference type="EMBL" id="CM026424">
    <property type="protein sequence ID" value="KAG0581604.1"/>
    <property type="molecule type" value="Genomic_DNA"/>
</dbReference>
<comment type="pathway">
    <text evidence="1">Glycan metabolism; pectin degradation; 2-dehydro-3-deoxy-D-gluconate from pectin: step 1/5.</text>
</comment>
<dbReference type="FunFam" id="2.160.20.10:FF:000013">
    <property type="entry name" value="Pectinesterase"/>
    <property type="match status" value="1"/>
</dbReference>
<dbReference type="Gene3D" id="2.160.20.10">
    <property type="entry name" value="Single-stranded right-handed beta-helix, Pectin lyase-like"/>
    <property type="match status" value="1"/>
</dbReference>
<dbReference type="SUPFAM" id="SSF51126">
    <property type="entry name" value="Pectin lyase-like"/>
    <property type="match status" value="1"/>
</dbReference>
<evidence type="ECO:0000313" key="12">
    <source>
        <dbReference type="EMBL" id="KAG0581607.1"/>
    </source>
</evidence>
<feature type="signal peptide" evidence="9">
    <location>
        <begin position="1"/>
        <end position="32"/>
    </location>
</feature>
<comment type="similarity">
    <text evidence="2">Belongs to the pectinesterase family.</text>
</comment>
<keyword evidence="13" id="KW-1185">Reference proteome</keyword>
<reference evidence="12" key="1">
    <citation type="submission" date="2020-06" db="EMBL/GenBank/DDBJ databases">
        <title>WGS assembly of Ceratodon purpureus strain R40.</title>
        <authorList>
            <person name="Carey S.B."/>
            <person name="Jenkins J."/>
            <person name="Shu S."/>
            <person name="Lovell J.T."/>
            <person name="Sreedasyam A."/>
            <person name="Maumus F."/>
            <person name="Tiley G.P."/>
            <person name="Fernandez-Pozo N."/>
            <person name="Barry K."/>
            <person name="Chen C."/>
            <person name="Wang M."/>
            <person name="Lipzen A."/>
            <person name="Daum C."/>
            <person name="Saski C.A."/>
            <person name="Payton A.C."/>
            <person name="Mcbreen J.C."/>
            <person name="Conrad R.E."/>
            <person name="Kollar L.M."/>
            <person name="Olsson S."/>
            <person name="Huttunen S."/>
            <person name="Landis J.B."/>
            <person name="Wickett N.J."/>
            <person name="Johnson M.G."/>
            <person name="Rensing S.A."/>
            <person name="Grimwood J."/>
            <person name="Schmutz J."/>
            <person name="Mcdaniel S.F."/>
        </authorList>
    </citation>
    <scope>NUCLEOTIDE SEQUENCE</scope>
    <source>
        <strain evidence="12">R40</strain>
    </source>
</reference>
<dbReference type="InterPro" id="IPR011050">
    <property type="entry name" value="Pectin_lyase_fold/virulence"/>
</dbReference>
<protein>
    <recommendedName>
        <fullName evidence="3">pectinesterase</fullName>
        <ecNumber evidence="3">3.1.1.11</ecNumber>
    </recommendedName>
</protein>
<evidence type="ECO:0000256" key="5">
    <source>
        <dbReference type="ARBA" id="ARBA00023085"/>
    </source>
</evidence>
<dbReference type="Pfam" id="PF01095">
    <property type="entry name" value="Pectinesterase"/>
    <property type="match status" value="1"/>
</dbReference>
<evidence type="ECO:0000256" key="1">
    <source>
        <dbReference type="ARBA" id="ARBA00005184"/>
    </source>
</evidence>
<evidence type="ECO:0000256" key="7">
    <source>
        <dbReference type="ARBA" id="ARBA00047928"/>
    </source>
</evidence>
<dbReference type="PANTHER" id="PTHR31321">
    <property type="entry name" value="ACYL-COA THIOESTER HYDROLASE YBHC-RELATED"/>
    <property type="match status" value="1"/>
</dbReference>
<proteinExistence type="inferred from homology"/>
<dbReference type="GO" id="GO:0030599">
    <property type="term" value="F:pectinesterase activity"/>
    <property type="evidence" value="ECO:0007669"/>
    <property type="project" value="UniProtKB-EC"/>
</dbReference>
<evidence type="ECO:0000256" key="8">
    <source>
        <dbReference type="ARBA" id="ARBA00057335"/>
    </source>
</evidence>
<evidence type="ECO:0000256" key="4">
    <source>
        <dbReference type="ARBA" id="ARBA00022801"/>
    </source>
</evidence>
<comment type="function">
    <text evidence="8">Acts in the modification of cell walls via demethylesterification of cell wall pectin.</text>
</comment>
<feature type="chain" id="PRO_5036274528" description="pectinesterase" evidence="9">
    <location>
        <begin position="33"/>
        <end position="406"/>
    </location>
</feature>
<dbReference type="InterPro" id="IPR012334">
    <property type="entry name" value="Pectin_lyas_fold"/>
</dbReference>
<accession>A0A8T0IFJ5</accession>
<evidence type="ECO:0000313" key="13">
    <source>
        <dbReference type="Proteomes" id="UP000822688"/>
    </source>
</evidence>
<dbReference type="GO" id="GO:0045490">
    <property type="term" value="P:pectin catabolic process"/>
    <property type="evidence" value="ECO:0007669"/>
    <property type="project" value="TreeGrafter"/>
</dbReference>
<dbReference type="EMBL" id="CM026424">
    <property type="protein sequence ID" value="KAG0581607.1"/>
    <property type="molecule type" value="Genomic_DNA"/>
</dbReference>
<evidence type="ECO:0000256" key="2">
    <source>
        <dbReference type="ARBA" id="ARBA00008891"/>
    </source>
</evidence>
<gene>
    <name evidence="11" type="ORF">KC19_4G264900</name>
    <name evidence="12" type="ORF">KC19_4G265100</name>
</gene>
<evidence type="ECO:0000256" key="6">
    <source>
        <dbReference type="ARBA" id="ARBA00023180"/>
    </source>
</evidence>
<dbReference type="PANTHER" id="PTHR31321:SF57">
    <property type="entry name" value="PECTINESTERASE 53-RELATED"/>
    <property type="match status" value="1"/>
</dbReference>
<keyword evidence="5" id="KW-0063">Aspartyl esterase</keyword>
<evidence type="ECO:0000259" key="10">
    <source>
        <dbReference type="Pfam" id="PF01095"/>
    </source>
</evidence>
<feature type="domain" description="Pectinesterase catalytic" evidence="10">
    <location>
        <begin position="116"/>
        <end position="404"/>
    </location>
</feature>